<gene>
    <name evidence="1" type="ORF">CEE69_20950</name>
</gene>
<reference evidence="1 2" key="1">
    <citation type="submission" date="2017-06" db="EMBL/GenBank/DDBJ databases">
        <title>Description of Rhodopirellula bahusiensis sp. nov.</title>
        <authorList>
            <person name="Kizina J."/>
            <person name="Harder J."/>
        </authorList>
    </citation>
    <scope>NUCLEOTIDE SEQUENCE [LARGE SCALE GENOMIC DNA]</scope>
    <source>
        <strain evidence="1 2">SWK21</strain>
    </source>
</reference>
<organism evidence="1 2">
    <name type="scientific">Rhodopirellula bahusiensis</name>
    <dbReference type="NCBI Taxonomy" id="2014065"/>
    <lineage>
        <taxon>Bacteria</taxon>
        <taxon>Pseudomonadati</taxon>
        <taxon>Planctomycetota</taxon>
        <taxon>Planctomycetia</taxon>
        <taxon>Pirellulales</taxon>
        <taxon>Pirellulaceae</taxon>
        <taxon>Rhodopirellula</taxon>
    </lineage>
</organism>
<accession>A0A2G1W2G2</accession>
<sequence length="127" mass="14370">MFRYRLIILLVVASIAAICFAWLPPTAISVELRRDLKIPSRCSLWVLENDESVRALGVFHDDDSYILFAAHKGWYSSGDSWTIPVVVASGASEDQPEDVIEDRLALDHFPTKLEIQRFRDTCLAGFD</sequence>
<protein>
    <submittedName>
        <fullName evidence="1">Uncharacterized protein</fullName>
    </submittedName>
</protein>
<comment type="caution">
    <text evidence="1">The sequence shown here is derived from an EMBL/GenBank/DDBJ whole genome shotgun (WGS) entry which is preliminary data.</text>
</comment>
<dbReference type="AlphaFoldDB" id="A0A2G1W2G2"/>
<dbReference type="EMBL" id="NIZW01000018">
    <property type="protein sequence ID" value="PHQ33214.1"/>
    <property type="molecule type" value="Genomic_DNA"/>
</dbReference>
<dbReference type="Proteomes" id="UP000225740">
    <property type="component" value="Unassembled WGS sequence"/>
</dbReference>
<evidence type="ECO:0000313" key="1">
    <source>
        <dbReference type="EMBL" id="PHQ33214.1"/>
    </source>
</evidence>
<evidence type="ECO:0000313" key="2">
    <source>
        <dbReference type="Proteomes" id="UP000225740"/>
    </source>
</evidence>
<name>A0A2G1W2G2_9BACT</name>
<proteinExistence type="predicted"/>
<keyword evidence="2" id="KW-1185">Reference proteome</keyword>